<dbReference type="GO" id="GO:0033014">
    <property type="term" value="P:tetrapyrrole biosynthetic process"/>
    <property type="evidence" value="ECO:0007669"/>
    <property type="project" value="InterPro"/>
</dbReference>
<dbReference type="GO" id="GO:0004852">
    <property type="term" value="F:uroporphyrinogen-III synthase activity"/>
    <property type="evidence" value="ECO:0007669"/>
    <property type="project" value="InterPro"/>
</dbReference>
<protein>
    <recommendedName>
        <fullName evidence="1">Tetrapyrrole biosynthesis uroporphyrinogen III synthase domain-containing protein</fullName>
    </recommendedName>
</protein>
<dbReference type="Gene3D" id="3.40.50.10090">
    <property type="match status" value="2"/>
</dbReference>
<dbReference type="InterPro" id="IPR036108">
    <property type="entry name" value="4pyrrol_syn_uPrphyn_synt_sf"/>
</dbReference>
<reference evidence="2" key="1">
    <citation type="submission" date="2010-01" db="EMBL/GenBank/DDBJ databases">
        <title>Genome fragments of uncultured bacteria from the North Pacific subtropical Gyre.</title>
        <authorList>
            <person name="Pham V.D."/>
            <person name="Delong E.F."/>
        </authorList>
    </citation>
    <scope>NUCLEOTIDE SEQUENCE</scope>
</reference>
<dbReference type="AlphaFoldDB" id="E7C1Y0"/>
<feature type="domain" description="Tetrapyrrole biosynthesis uroporphyrinogen III synthase" evidence="1">
    <location>
        <begin position="40"/>
        <end position="139"/>
    </location>
</feature>
<evidence type="ECO:0000313" key="2">
    <source>
        <dbReference type="EMBL" id="ADI21454.1"/>
    </source>
</evidence>
<evidence type="ECO:0000259" key="1">
    <source>
        <dbReference type="Pfam" id="PF02602"/>
    </source>
</evidence>
<dbReference type="Pfam" id="PF02602">
    <property type="entry name" value="HEM4"/>
    <property type="match status" value="1"/>
</dbReference>
<organism evidence="2">
    <name type="scientific">uncultured gamma proteobacterium HF0070_10G19</name>
    <dbReference type="NCBI Taxonomy" id="723565"/>
    <lineage>
        <taxon>Bacteria</taxon>
        <taxon>Pseudomonadati</taxon>
        <taxon>Pseudomonadota</taxon>
        <taxon>Gammaproteobacteria</taxon>
        <taxon>environmental samples</taxon>
    </lineage>
</organism>
<dbReference type="SUPFAM" id="SSF69618">
    <property type="entry name" value="HemD-like"/>
    <property type="match status" value="1"/>
</dbReference>
<name>E7C1Y0_9GAMM</name>
<dbReference type="EMBL" id="GU567955">
    <property type="protein sequence ID" value="ADI21454.1"/>
    <property type="molecule type" value="Genomic_DNA"/>
</dbReference>
<dbReference type="InterPro" id="IPR003754">
    <property type="entry name" value="4pyrrol_synth_uPrphyn_synth"/>
</dbReference>
<proteinExistence type="predicted"/>
<accession>E7C1Y0</accession>
<dbReference type="CDD" id="cd06578">
    <property type="entry name" value="HemD"/>
    <property type="match status" value="1"/>
</dbReference>
<sequence length="233" mass="26428">MIINTRPEKQARRLGYKIEQAELNYSNIPITDITQRNFLSKDEISNLKKIEEFEVLIFTSIAAVKYGIKIVQDFISIEDAKFQFMAVGPSTSKALLSHGITAMLPDTYDSDGLMKLCKSMNFKNILVLSSSNSEMQLSKYSEKVHYVFSHDVIALENQIGALRSSLNQCTKILIYSKFSLDIILKNTEIGSMQNLQCILPSYRLVKLLPESLKKRAIVARSALDEDMFQAIQE</sequence>